<comment type="caution">
    <text evidence="4">The sequence shown here is derived from an EMBL/GenBank/DDBJ whole genome shotgun (WGS) entry which is preliminary data.</text>
</comment>
<dbReference type="Gene3D" id="1.10.260.40">
    <property type="entry name" value="lambda repressor-like DNA-binding domains"/>
    <property type="match status" value="1"/>
</dbReference>
<keyword evidence="5" id="KW-1185">Reference proteome</keyword>
<dbReference type="SUPFAM" id="SSF47413">
    <property type="entry name" value="lambda repressor-like DNA-binding domains"/>
    <property type="match status" value="1"/>
</dbReference>
<name>A0A317T547_9CHLB</name>
<keyword evidence="2" id="KW-1133">Transmembrane helix</keyword>
<dbReference type="CDD" id="cd00093">
    <property type="entry name" value="HTH_XRE"/>
    <property type="match status" value="1"/>
</dbReference>
<evidence type="ECO:0000313" key="5">
    <source>
        <dbReference type="Proteomes" id="UP000246278"/>
    </source>
</evidence>
<dbReference type="OrthoDB" id="337567at2"/>
<dbReference type="AlphaFoldDB" id="A0A317T547"/>
<dbReference type="InterPro" id="IPR010982">
    <property type="entry name" value="Lambda_DNA-bd_dom_sf"/>
</dbReference>
<feature type="domain" description="HTH cro/C1-type" evidence="3">
    <location>
        <begin position="50"/>
        <end position="105"/>
    </location>
</feature>
<dbReference type="SMART" id="SM00530">
    <property type="entry name" value="HTH_XRE"/>
    <property type="match status" value="1"/>
</dbReference>
<evidence type="ECO:0000256" key="2">
    <source>
        <dbReference type="SAM" id="Phobius"/>
    </source>
</evidence>
<protein>
    <recommendedName>
        <fullName evidence="3">HTH cro/C1-type domain-containing protein</fullName>
    </recommendedName>
</protein>
<gene>
    <name evidence="4" type="ORF">CR164_09620</name>
</gene>
<keyword evidence="2" id="KW-0472">Membrane</keyword>
<sequence length="256" mass="29672">MIDPYFLSFHIFRFIFLYFCFLLLTIFRYSGNIQKKFIMADKSTHFGKCLKHIRKSEHLTLQSLADKLGISKSFISEVERGEKEPGYKLIKSLKRTYPELNLNYLIGEEGASDGTERLDILERRVNHLLGLVQEYPIKYGFQDIVRIPLGGKEKQEYITLPVTLVKYNNSLAFYCTKDLPPRITKGNIVIAAPEIELKDQELVLLSSDNRQFLAQAHRNEKNILLTDDTGQEISMENPHDEKKILGIVYMIIKTLH</sequence>
<dbReference type="PANTHER" id="PTHR46558:SF13">
    <property type="entry name" value="HTH-TYPE TRANSCRIPTIONAL REGULATOR IMMR"/>
    <property type="match status" value="1"/>
</dbReference>
<dbReference type="GO" id="GO:0003677">
    <property type="term" value="F:DNA binding"/>
    <property type="evidence" value="ECO:0007669"/>
    <property type="project" value="UniProtKB-KW"/>
</dbReference>
<dbReference type="PANTHER" id="PTHR46558">
    <property type="entry name" value="TRACRIPTIONAL REGULATORY PROTEIN-RELATED-RELATED"/>
    <property type="match status" value="1"/>
</dbReference>
<feature type="transmembrane region" description="Helical" evidence="2">
    <location>
        <begin position="6"/>
        <end position="27"/>
    </location>
</feature>
<keyword evidence="1" id="KW-0238">DNA-binding</keyword>
<keyword evidence="2" id="KW-0812">Transmembrane</keyword>
<reference evidence="5" key="1">
    <citation type="submission" date="2017-10" db="EMBL/GenBank/DDBJ databases">
        <authorList>
            <person name="Gaisin V.A."/>
            <person name="Rysina M.S."/>
            <person name="Grouzdev D.S."/>
        </authorList>
    </citation>
    <scope>NUCLEOTIDE SEQUENCE [LARGE SCALE GENOMIC DNA]</scope>
    <source>
        <strain evidence="5">V1</strain>
    </source>
</reference>
<dbReference type="PROSITE" id="PS50943">
    <property type="entry name" value="HTH_CROC1"/>
    <property type="match status" value="1"/>
</dbReference>
<dbReference type="EMBL" id="PDNZ01000006">
    <property type="protein sequence ID" value="PWW81655.1"/>
    <property type="molecule type" value="Genomic_DNA"/>
</dbReference>
<organism evidence="4 5">
    <name type="scientific">Prosthecochloris marina</name>
    <dbReference type="NCBI Taxonomy" id="2017681"/>
    <lineage>
        <taxon>Bacteria</taxon>
        <taxon>Pseudomonadati</taxon>
        <taxon>Chlorobiota</taxon>
        <taxon>Chlorobiia</taxon>
        <taxon>Chlorobiales</taxon>
        <taxon>Chlorobiaceae</taxon>
        <taxon>Prosthecochloris</taxon>
    </lineage>
</organism>
<dbReference type="Pfam" id="PF01381">
    <property type="entry name" value="HTH_3"/>
    <property type="match status" value="1"/>
</dbReference>
<dbReference type="InterPro" id="IPR001387">
    <property type="entry name" value="Cro/C1-type_HTH"/>
</dbReference>
<proteinExistence type="predicted"/>
<evidence type="ECO:0000259" key="3">
    <source>
        <dbReference type="PROSITE" id="PS50943"/>
    </source>
</evidence>
<evidence type="ECO:0000313" key="4">
    <source>
        <dbReference type="EMBL" id="PWW81655.1"/>
    </source>
</evidence>
<accession>A0A317T547</accession>
<evidence type="ECO:0000256" key="1">
    <source>
        <dbReference type="ARBA" id="ARBA00023125"/>
    </source>
</evidence>
<dbReference type="Proteomes" id="UP000246278">
    <property type="component" value="Unassembled WGS sequence"/>
</dbReference>